<dbReference type="InterPro" id="IPR017985">
    <property type="entry name" value="MeTrfase_CN4_CS"/>
</dbReference>
<proteinExistence type="inferred from homology"/>
<dbReference type="GO" id="GO:0003677">
    <property type="term" value="F:DNA binding"/>
    <property type="evidence" value="ECO:0007669"/>
    <property type="project" value="UniProtKB-KW"/>
</dbReference>
<keyword evidence="3 10" id="KW-0489">Methyltransferase</keyword>
<sequence>MDTNSSAIVDDQLHRWIDCYAGQPSPITVDFRSQLPSLGNPDRFTHLLHPYPAKLLPHIPHFFLANRVLSEPGDSVLDPFAGSGTVLLEAQIRDRQGLGAETNPLARLICRAKTIYFNATKYRQELENLLAGIDCSNKTTDDLPNVVNLDYWYSPHVVRELQALRVRINELEPSPFRDFIRVCFSACARKVSLADPRVSVPVKLRSGRYSTGHPLREKSDELLRQLHNVSVLDVFKNIVDKNLRRIKKLQPFERSEPPIVFSSDARNLTDEFHRLSRAGESLPGSSVQLVITSPPYAGAQKYVRALGLSMGWLDLCSQRRLTDYDAQTIGREQYRVDEYAELVHTGIEAADRLLRQIRERNPLRAHIAGNYLVELRCALVEMERVLAPGGYLVIVSANNRVCGEVFRTPDYIEQILTGFGLSRILVLRDTIRSRGLMTKRNKTANVITQEIVHVFRK</sequence>
<dbReference type="Gene3D" id="3.40.50.150">
    <property type="entry name" value="Vaccinia Virus protein VP39"/>
    <property type="match status" value="2"/>
</dbReference>
<comment type="catalytic activity">
    <reaction evidence="8">
        <text>a 2'-deoxycytidine in DNA + S-adenosyl-L-methionine = an N(4)-methyl-2'-deoxycytidine in DNA + S-adenosyl-L-homocysteine + H(+)</text>
        <dbReference type="Rhea" id="RHEA:16857"/>
        <dbReference type="Rhea" id="RHEA-COMP:11369"/>
        <dbReference type="Rhea" id="RHEA-COMP:13674"/>
        <dbReference type="ChEBI" id="CHEBI:15378"/>
        <dbReference type="ChEBI" id="CHEBI:57856"/>
        <dbReference type="ChEBI" id="CHEBI:59789"/>
        <dbReference type="ChEBI" id="CHEBI:85452"/>
        <dbReference type="ChEBI" id="CHEBI:137933"/>
        <dbReference type="EC" id="2.1.1.113"/>
    </reaction>
</comment>
<evidence type="ECO:0000256" key="7">
    <source>
        <dbReference type="ARBA" id="ARBA00023125"/>
    </source>
</evidence>
<comment type="similarity">
    <text evidence="1">Belongs to the N(4)/N(6)-methyltransferase family. N(4) subfamily.</text>
</comment>
<reference evidence="10" key="1">
    <citation type="submission" date="2019-02" db="EMBL/GenBank/DDBJ databases">
        <authorList>
            <person name="Gruber-Vodicka R. H."/>
            <person name="Seah K. B. B."/>
        </authorList>
    </citation>
    <scope>NUCLEOTIDE SEQUENCE</scope>
    <source>
        <strain evidence="10">BECK_BZ125</strain>
    </source>
</reference>
<evidence type="ECO:0000256" key="1">
    <source>
        <dbReference type="ARBA" id="ARBA00010203"/>
    </source>
</evidence>
<protein>
    <recommendedName>
        <fullName evidence="2">site-specific DNA-methyltransferase (cytosine-N(4)-specific)</fullName>
        <ecNumber evidence="2">2.1.1.113</ecNumber>
    </recommendedName>
</protein>
<dbReference type="EMBL" id="CAADFT010000007">
    <property type="protein sequence ID" value="VFK40448.1"/>
    <property type="molecule type" value="Genomic_DNA"/>
</dbReference>
<dbReference type="GO" id="GO:0009307">
    <property type="term" value="P:DNA restriction-modification system"/>
    <property type="evidence" value="ECO:0007669"/>
    <property type="project" value="UniProtKB-KW"/>
</dbReference>
<evidence type="ECO:0000256" key="3">
    <source>
        <dbReference type="ARBA" id="ARBA00022603"/>
    </source>
</evidence>
<dbReference type="Pfam" id="PF01555">
    <property type="entry name" value="N6_N4_Mtase"/>
    <property type="match status" value="1"/>
</dbReference>
<evidence type="ECO:0000259" key="9">
    <source>
        <dbReference type="Pfam" id="PF01555"/>
    </source>
</evidence>
<keyword evidence="4" id="KW-0808">Transferase</keyword>
<gene>
    <name evidence="10" type="ORF">BECKTC1821E_GA0114239_100746</name>
</gene>
<feature type="domain" description="DNA methylase N-4/N-6" evidence="9">
    <location>
        <begin position="68"/>
        <end position="104"/>
    </location>
</feature>
<dbReference type="EC" id="2.1.1.113" evidence="2"/>
<dbReference type="GO" id="GO:0032259">
    <property type="term" value="P:methylation"/>
    <property type="evidence" value="ECO:0007669"/>
    <property type="project" value="UniProtKB-KW"/>
</dbReference>
<name>A0A450YFX8_9GAMM</name>
<dbReference type="GO" id="GO:0015667">
    <property type="term" value="F:site-specific DNA-methyltransferase (cytosine-N4-specific) activity"/>
    <property type="evidence" value="ECO:0007669"/>
    <property type="project" value="UniProtKB-EC"/>
</dbReference>
<evidence type="ECO:0000256" key="6">
    <source>
        <dbReference type="ARBA" id="ARBA00022747"/>
    </source>
</evidence>
<dbReference type="InterPro" id="IPR002941">
    <property type="entry name" value="DNA_methylase_N4/N6"/>
</dbReference>
<evidence type="ECO:0000256" key="8">
    <source>
        <dbReference type="ARBA" id="ARBA00049120"/>
    </source>
</evidence>
<dbReference type="SUPFAM" id="SSF53335">
    <property type="entry name" value="S-adenosyl-L-methionine-dependent methyltransferases"/>
    <property type="match status" value="1"/>
</dbReference>
<dbReference type="PROSITE" id="PS00093">
    <property type="entry name" value="N4_MTASE"/>
    <property type="match status" value="1"/>
</dbReference>
<evidence type="ECO:0000313" key="10">
    <source>
        <dbReference type="EMBL" id="VFK40448.1"/>
    </source>
</evidence>
<dbReference type="AlphaFoldDB" id="A0A450YFX8"/>
<evidence type="ECO:0000256" key="2">
    <source>
        <dbReference type="ARBA" id="ARBA00012185"/>
    </source>
</evidence>
<accession>A0A450YFX8</accession>
<dbReference type="GO" id="GO:0008170">
    <property type="term" value="F:N-methyltransferase activity"/>
    <property type="evidence" value="ECO:0007669"/>
    <property type="project" value="InterPro"/>
</dbReference>
<keyword evidence="7" id="KW-0238">DNA-binding</keyword>
<dbReference type="InterPro" id="IPR029063">
    <property type="entry name" value="SAM-dependent_MTases_sf"/>
</dbReference>
<organism evidence="10">
    <name type="scientific">Candidatus Kentrum sp. TC</name>
    <dbReference type="NCBI Taxonomy" id="2126339"/>
    <lineage>
        <taxon>Bacteria</taxon>
        <taxon>Pseudomonadati</taxon>
        <taxon>Pseudomonadota</taxon>
        <taxon>Gammaproteobacteria</taxon>
        <taxon>Candidatus Kentrum</taxon>
    </lineage>
</organism>
<keyword evidence="5" id="KW-0949">S-adenosyl-L-methionine</keyword>
<evidence type="ECO:0000256" key="4">
    <source>
        <dbReference type="ARBA" id="ARBA00022679"/>
    </source>
</evidence>
<keyword evidence="6" id="KW-0680">Restriction system</keyword>
<evidence type="ECO:0000256" key="5">
    <source>
        <dbReference type="ARBA" id="ARBA00022691"/>
    </source>
</evidence>